<dbReference type="VEuPathDB" id="FungiDB:ASPZODRAFT_147056"/>
<dbReference type="GeneID" id="34611690"/>
<reference evidence="2" key="1">
    <citation type="journal article" date="2017" name="Genome Biol.">
        <title>Comparative genomics reveals high biological diversity and specific adaptations in the industrially and medically important fungal genus Aspergillus.</title>
        <authorList>
            <person name="de Vries R.P."/>
            <person name="Riley R."/>
            <person name="Wiebenga A."/>
            <person name="Aguilar-Osorio G."/>
            <person name="Amillis S."/>
            <person name="Uchima C.A."/>
            <person name="Anderluh G."/>
            <person name="Asadollahi M."/>
            <person name="Askin M."/>
            <person name="Barry K."/>
            <person name="Battaglia E."/>
            <person name="Bayram O."/>
            <person name="Benocci T."/>
            <person name="Braus-Stromeyer S.A."/>
            <person name="Caldana C."/>
            <person name="Canovas D."/>
            <person name="Cerqueira G.C."/>
            <person name="Chen F."/>
            <person name="Chen W."/>
            <person name="Choi C."/>
            <person name="Clum A."/>
            <person name="Dos Santos R.A."/>
            <person name="Damasio A.R."/>
            <person name="Diallinas G."/>
            <person name="Emri T."/>
            <person name="Fekete E."/>
            <person name="Flipphi M."/>
            <person name="Freyberg S."/>
            <person name="Gallo A."/>
            <person name="Gournas C."/>
            <person name="Habgood R."/>
            <person name="Hainaut M."/>
            <person name="Harispe M.L."/>
            <person name="Henrissat B."/>
            <person name="Hilden K.S."/>
            <person name="Hope R."/>
            <person name="Hossain A."/>
            <person name="Karabika E."/>
            <person name="Karaffa L."/>
            <person name="Karanyi Z."/>
            <person name="Krasevec N."/>
            <person name="Kuo A."/>
            <person name="Kusch H."/>
            <person name="LaButti K."/>
            <person name="Lagendijk E.L."/>
            <person name="Lapidus A."/>
            <person name="Levasseur A."/>
            <person name="Lindquist E."/>
            <person name="Lipzen A."/>
            <person name="Logrieco A.F."/>
            <person name="MacCabe A."/>
            <person name="Maekelae M.R."/>
            <person name="Malavazi I."/>
            <person name="Melin P."/>
            <person name="Meyer V."/>
            <person name="Mielnichuk N."/>
            <person name="Miskei M."/>
            <person name="Molnar A.P."/>
            <person name="Mule G."/>
            <person name="Ngan C.Y."/>
            <person name="Orejas M."/>
            <person name="Orosz E."/>
            <person name="Ouedraogo J.P."/>
            <person name="Overkamp K.M."/>
            <person name="Park H.-S."/>
            <person name="Perrone G."/>
            <person name="Piumi F."/>
            <person name="Punt P.J."/>
            <person name="Ram A.F."/>
            <person name="Ramon A."/>
            <person name="Rauscher S."/>
            <person name="Record E."/>
            <person name="Riano-Pachon D.M."/>
            <person name="Robert V."/>
            <person name="Roehrig J."/>
            <person name="Ruller R."/>
            <person name="Salamov A."/>
            <person name="Salih N.S."/>
            <person name="Samson R.A."/>
            <person name="Sandor E."/>
            <person name="Sanguinetti M."/>
            <person name="Schuetze T."/>
            <person name="Sepcic K."/>
            <person name="Shelest E."/>
            <person name="Sherlock G."/>
            <person name="Sophianopoulou V."/>
            <person name="Squina F.M."/>
            <person name="Sun H."/>
            <person name="Susca A."/>
            <person name="Todd R.B."/>
            <person name="Tsang A."/>
            <person name="Unkles S.E."/>
            <person name="van de Wiele N."/>
            <person name="van Rossen-Uffink D."/>
            <person name="Oliveira J.V."/>
            <person name="Vesth T.C."/>
            <person name="Visser J."/>
            <person name="Yu J.-H."/>
            <person name="Zhou M."/>
            <person name="Andersen M.R."/>
            <person name="Archer D.B."/>
            <person name="Baker S.E."/>
            <person name="Benoit I."/>
            <person name="Brakhage A.A."/>
            <person name="Braus G.H."/>
            <person name="Fischer R."/>
            <person name="Frisvad J.C."/>
            <person name="Goldman G.H."/>
            <person name="Houbraken J."/>
            <person name="Oakley B."/>
            <person name="Pocsi I."/>
            <person name="Scazzocchio C."/>
            <person name="Seiboth B."/>
            <person name="vanKuyk P.A."/>
            <person name="Wortman J."/>
            <person name="Dyer P.S."/>
            <person name="Grigoriev I.V."/>
        </authorList>
    </citation>
    <scope>NUCLEOTIDE SEQUENCE [LARGE SCALE GENOMIC DNA]</scope>
    <source>
        <strain evidence="2">CBS 506.65</strain>
    </source>
</reference>
<dbReference type="EMBL" id="KV878357">
    <property type="protein sequence ID" value="OJJ42644.1"/>
    <property type="molecule type" value="Genomic_DNA"/>
</dbReference>
<dbReference type="STRING" id="1073090.A0A1L9S647"/>
<dbReference type="OrthoDB" id="2156052at2759"/>
<dbReference type="RefSeq" id="XP_022577154.1">
    <property type="nucleotide sequence ID" value="XM_022725225.1"/>
</dbReference>
<evidence type="ECO:0000313" key="1">
    <source>
        <dbReference type="EMBL" id="OJJ42644.1"/>
    </source>
</evidence>
<dbReference type="Proteomes" id="UP000184188">
    <property type="component" value="Unassembled WGS sequence"/>
</dbReference>
<accession>A0A1L9S647</accession>
<evidence type="ECO:0000313" key="2">
    <source>
        <dbReference type="Proteomes" id="UP000184188"/>
    </source>
</evidence>
<proteinExistence type="predicted"/>
<name>A0A1L9S647_9EURO</name>
<organism evidence="1 2">
    <name type="scientific">Penicilliopsis zonata CBS 506.65</name>
    <dbReference type="NCBI Taxonomy" id="1073090"/>
    <lineage>
        <taxon>Eukaryota</taxon>
        <taxon>Fungi</taxon>
        <taxon>Dikarya</taxon>
        <taxon>Ascomycota</taxon>
        <taxon>Pezizomycotina</taxon>
        <taxon>Eurotiomycetes</taxon>
        <taxon>Eurotiomycetidae</taxon>
        <taxon>Eurotiales</taxon>
        <taxon>Aspergillaceae</taxon>
        <taxon>Penicilliopsis</taxon>
    </lineage>
</organism>
<gene>
    <name evidence="1" type="ORF">ASPZODRAFT_147056</name>
</gene>
<keyword evidence="2" id="KW-1185">Reference proteome</keyword>
<dbReference type="AlphaFoldDB" id="A0A1L9S647"/>
<sequence>MATLVSNQEREAIWSKLPTLRVGGKCLTKASRQDKCKLHKSQVTEWPNFAQAPEIYPIANEAGLTGRWVNNVAVVVNTITGQLGLPEFSDYQLGKDEPKDCSIGAYPDIILLERGSKTVMVGEFKTPWTTRLCNPNAEDFEKLWDLSQFTPNETTGQITSYMDRCHCRYGILSTYNETICIRRKDDYLFEASRVINHSHYSLPTRTGHSTIISTREAMLYMAYVSGNGERDSNYPARVGNLYVCMLL</sequence>
<protein>
    <submittedName>
        <fullName evidence="1">Uncharacterized protein</fullName>
    </submittedName>
</protein>